<dbReference type="Pfam" id="PF03703">
    <property type="entry name" value="bPH_2"/>
    <property type="match status" value="1"/>
</dbReference>
<keyword evidence="1" id="KW-0812">Transmembrane</keyword>
<evidence type="ECO:0000256" key="1">
    <source>
        <dbReference type="SAM" id="Phobius"/>
    </source>
</evidence>
<accession>A0A0G1X7I6</accession>
<comment type="caution">
    <text evidence="3">The sequence shown here is derived from an EMBL/GenBank/DDBJ whole genome shotgun (WGS) entry which is preliminary data.</text>
</comment>
<reference evidence="3 4" key="1">
    <citation type="journal article" date="2015" name="Nature">
        <title>rRNA introns, odd ribosomes, and small enigmatic genomes across a large radiation of phyla.</title>
        <authorList>
            <person name="Brown C.T."/>
            <person name="Hug L.A."/>
            <person name="Thomas B.C."/>
            <person name="Sharon I."/>
            <person name="Castelle C.J."/>
            <person name="Singh A."/>
            <person name="Wilkins M.J."/>
            <person name="Williams K.H."/>
            <person name="Banfield J.F."/>
        </authorList>
    </citation>
    <scope>NUCLEOTIDE SEQUENCE [LARGE SCALE GENOMIC DNA]</scope>
</reference>
<keyword evidence="1" id="KW-0472">Membrane</keyword>
<dbReference type="EMBL" id="LCRB01000001">
    <property type="protein sequence ID" value="KKW27108.1"/>
    <property type="molecule type" value="Genomic_DNA"/>
</dbReference>
<dbReference type="AlphaFoldDB" id="A0A0G1X7I6"/>
<evidence type="ECO:0000313" key="4">
    <source>
        <dbReference type="Proteomes" id="UP000034913"/>
    </source>
</evidence>
<dbReference type="PANTHER" id="PTHR37938:SF1">
    <property type="entry name" value="BLL0215 PROTEIN"/>
    <property type="match status" value="1"/>
</dbReference>
<feature type="transmembrane region" description="Helical" evidence="1">
    <location>
        <begin position="58"/>
        <end position="81"/>
    </location>
</feature>
<sequence length="191" mass="22152">MQSSHAFTPEFPGQREDEEVVLVLFKHWYMVVTPMVKAIGIILLSFAIPIWLHFANFIFSYGVTTSIYYLWMVFWIGYMVYHYINWYRDRFILTTQRLINVDQRGMVNRRVAEVELDKIQNITHVIAGVFPTVLNFGTVIVQSAGANDLNLEQVANPALLQEDITRLVKEATAEKPVTATELIEFIKDHRI</sequence>
<gene>
    <name evidence="3" type="ORF">VF00_C0001G0043</name>
</gene>
<evidence type="ECO:0000259" key="2">
    <source>
        <dbReference type="Pfam" id="PF03703"/>
    </source>
</evidence>
<feature type="transmembrane region" description="Helical" evidence="1">
    <location>
        <begin position="28"/>
        <end position="52"/>
    </location>
</feature>
<name>A0A0G1X7I6_UNCK3</name>
<dbReference type="InterPro" id="IPR005182">
    <property type="entry name" value="YdbS-like_PH"/>
</dbReference>
<dbReference type="PANTHER" id="PTHR37938">
    <property type="entry name" value="BLL0215 PROTEIN"/>
    <property type="match status" value="1"/>
</dbReference>
<organism evidence="3 4">
    <name type="scientific">candidate division Kazan bacterium GW2011_GWB1_52_7</name>
    <dbReference type="NCBI Taxonomy" id="1620414"/>
    <lineage>
        <taxon>Bacteria</taxon>
        <taxon>Bacteria division Kazan-3B-28</taxon>
    </lineage>
</organism>
<keyword evidence="1" id="KW-1133">Transmembrane helix</keyword>
<protein>
    <submittedName>
        <fullName evidence="3">Putative membrane protein</fullName>
    </submittedName>
</protein>
<proteinExistence type="predicted"/>
<dbReference type="Proteomes" id="UP000034913">
    <property type="component" value="Unassembled WGS sequence"/>
</dbReference>
<feature type="domain" description="YdbS-like PH" evidence="2">
    <location>
        <begin position="86"/>
        <end position="156"/>
    </location>
</feature>
<evidence type="ECO:0000313" key="3">
    <source>
        <dbReference type="EMBL" id="KKW27108.1"/>
    </source>
</evidence>